<dbReference type="InterPro" id="IPR015943">
    <property type="entry name" value="WD40/YVTN_repeat-like_dom_sf"/>
</dbReference>
<reference evidence="6" key="1">
    <citation type="submission" date="2023-07" db="EMBL/GenBank/DDBJ databases">
        <title>Chromosome-level genome assembly of Artemia franciscana.</title>
        <authorList>
            <person name="Jo E."/>
        </authorList>
    </citation>
    <scope>NUCLEOTIDE SEQUENCE</scope>
    <source>
        <tissue evidence="6">Whole body</tissue>
    </source>
</reference>
<name>A0AA88LD46_ARTSF</name>
<dbReference type="Pfam" id="PF00542">
    <property type="entry name" value="Ribosomal_L12"/>
    <property type="match status" value="1"/>
</dbReference>
<organism evidence="6 7">
    <name type="scientific">Artemia franciscana</name>
    <name type="common">Brine shrimp</name>
    <name type="synonym">Artemia sanfranciscana</name>
    <dbReference type="NCBI Taxonomy" id="6661"/>
    <lineage>
        <taxon>Eukaryota</taxon>
        <taxon>Metazoa</taxon>
        <taxon>Ecdysozoa</taxon>
        <taxon>Arthropoda</taxon>
        <taxon>Crustacea</taxon>
        <taxon>Branchiopoda</taxon>
        <taxon>Anostraca</taxon>
        <taxon>Artemiidae</taxon>
        <taxon>Artemia</taxon>
    </lineage>
</organism>
<evidence type="ECO:0000256" key="3">
    <source>
        <dbReference type="ARBA" id="ARBA00023274"/>
    </source>
</evidence>
<evidence type="ECO:0000256" key="2">
    <source>
        <dbReference type="ARBA" id="ARBA00022980"/>
    </source>
</evidence>
<dbReference type="GO" id="GO:0006412">
    <property type="term" value="P:translation"/>
    <property type="evidence" value="ECO:0007669"/>
    <property type="project" value="InterPro"/>
</dbReference>
<evidence type="ECO:0000259" key="5">
    <source>
        <dbReference type="Pfam" id="PF16320"/>
    </source>
</evidence>
<dbReference type="EMBL" id="JAVRJZ010000001">
    <property type="protein sequence ID" value="KAK2727018.1"/>
    <property type="molecule type" value="Genomic_DNA"/>
</dbReference>
<evidence type="ECO:0000256" key="1">
    <source>
        <dbReference type="ARBA" id="ARBA00007197"/>
    </source>
</evidence>
<dbReference type="Proteomes" id="UP001187531">
    <property type="component" value="Unassembled WGS sequence"/>
</dbReference>
<protein>
    <submittedName>
        <fullName evidence="6">Uncharacterized protein</fullName>
    </submittedName>
</protein>
<feature type="domain" description="Large ribosomal subunit protein bL12 oligomerization" evidence="5">
    <location>
        <begin position="154"/>
        <end position="198"/>
    </location>
</feature>
<dbReference type="SUPFAM" id="SSF48300">
    <property type="entry name" value="Ribosomal protein L7/12, oligomerisation (N-terminal) domain"/>
    <property type="match status" value="1"/>
</dbReference>
<dbReference type="InterPro" id="IPR036235">
    <property type="entry name" value="Ribosomal_bL12_oligo_N_sf"/>
</dbReference>
<dbReference type="FunFam" id="3.30.1390.10:FF:000001">
    <property type="entry name" value="50S ribosomal protein L7/L12"/>
    <property type="match status" value="1"/>
</dbReference>
<feature type="domain" description="Large ribosomal subunit protein bL12 C-terminal" evidence="4">
    <location>
        <begin position="214"/>
        <end position="281"/>
    </location>
</feature>
<dbReference type="Pfam" id="PF16320">
    <property type="entry name" value="Ribosomal_L12_N"/>
    <property type="match status" value="1"/>
</dbReference>
<keyword evidence="3" id="KW-0687">Ribonucleoprotein</keyword>
<keyword evidence="2" id="KW-0689">Ribosomal protein</keyword>
<sequence length="282" mass="30788">ALAWCPWETFKLASGGINAEDTSVKIVDIDKGIVVETFETGGPVVSIIWNEEYKEISTALLNGNNTIKLWKACDFSLVGALGCPSAHQDKIISTVQSWNGTSIASLSCDETICIWKCWPKFSRKQNHEVRTQLRRCLSQAVPDTSAEAAQFPEKIQKIVNDISQLTLFEVAELNKLLKITLNISDVPVMAYGGPAAPKAEEEEEVPAAQVQTAFTVKLMKYDDSKKVALIKEMKNLVEGMNLVQAKKFVESAPAVVKADLSKEEAEKLKDALAAAGAVCEIS</sequence>
<dbReference type="Gene3D" id="3.30.1390.10">
    <property type="match status" value="1"/>
</dbReference>
<dbReference type="SUPFAM" id="SSF50978">
    <property type="entry name" value="WD40 repeat-like"/>
    <property type="match status" value="1"/>
</dbReference>
<dbReference type="InterPro" id="IPR013823">
    <property type="entry name" value="Ribosomal_bL12_C"/>
</dbReference>
<dbReference type="InterPro" id="IPR014719">
    <property type="entry name" value="Ribosomal_bL12_C/ClpS-like"/>
</dbReference>
<accession>A0AA88LD46</accession>
<dbReference type="AlphaFoldDB" id="A0AA88LD46"/>
<dbReference type="GO" id="GO:0003729">
    <property type="term" value="F:mRNA binding"/>
    <property type="evidence" value="ECO:0007669"/>
    <property type="project" value="TreeGrafter"/>
</dbReference>
<feature type="non-terminal residue" evidence="6">
    <location>
        <position position="1"/>
    </location>
</feature>
<comment type="caution">
    <text evidence="6">The sequence shown here is derived from an EMBL/GenBank/DDBJ whole genome shotgun (WGS) entry which is preliminary data.</text>
</comment>
<evidence type="ECO:0000313" key="7">
    <source>
        <dbReference type="Proteomes" id="UP001187531"/>
    </source>
</evidence>
<dbReference type="Gene3D" id="1.20.5.710">
    <property type="entry name" value="Single helix bin"/>
    <property type="match status" value="1"/>
</dbReference>
<keyword evidence="7" id="KW-1185">Reference proteome</keyword>
<comment type="similarity">
    <text evidence="1">Belongs to the bacterial ribosomal protein bL12 family.</text>
</comment>
<dbReference type="SUPFAM" id="SSF54736">
    <property type="entry name" value="ClpS-like"/>
    <property type="match status" value="1"/>
</dbReference>
<dbReference type="GO" id="GO:0005762">
    <property type="term" value="C:mitochondrial large ribosomal subunit"/>
    <property type="evidence" value="ECO:0007669"/>
    <property type="project" value="TreeGrafter"/>
</dbReference>
<dbReference type="PANTHER" id="PTHR45987:SF4">
    <property type="entry name" value="LARGE RIBOSOMAL SUBUNIT PROTEIN BL12M"/>
    <property type="match status" value="1"/>
</dbReference>
<dbReference type="InterPro" id="IPR008932">
    <property type="entry name" value="Ribosomal_bL12_oligo"/>
</dbReference>
<dbReference type="InterPro" id="IPR000206">
    <property type="entry name" value="Ribosomal_bL12"/>
</dbReference>
<proteinExistence type="inferred from homology"/>
<gene>
    <name evidence="6" type="ORF">QYM36_007762</name>
</gene>
<dbReference type="InterPro" id="IPR036322">
    <property type="entry name" value="WD40_repeat_dom_sf"/>
</dbReference>
<evidence type="ECO:0000259" key="4">
    <source>
        <dbReference type="Pfam" id="PF00542"/>
    </source>
</evidence>
<dbReference type="PANTHER" id="PTHR45987">
    <property type="entry name" value="39S RIBOSOMAL PROTEIN L12"/>
    <property type="match status" value="1"/>
</dbReference>
<dbReference type="Gene3D" id="2.130.10.10">
    <property type="entry name" value="YVTN repeat-like/Quinoprotein amine dehydrogenase"/>
    <property type="match status" value="1"/>
</dbReference>
<evidence type="ECO:0000313" key="6">
    <source>
        <dbReference type="EMBL" id="KAK2727018.1"/>
    </source>
</evidence>
<dbReference type="GO" id="GO:0003735">
    <property type="term" value="F:structural constituent of ribosome"/>
    <property type="evidence" value="ECO:0007669"/>
    <property type="project" value="InterPro"/>
</dbReference>